<dbReference type="Proteomes" id="UP000315082">
    <property type="component" value="Chromosome"/>
</dbReference>
<organism evidence="1 2">
    <name type="scientific">Rosistilla carotiformis</name>
    <dbReference type="NCBI Taxonomy" id="2528017"/>
    <lineage>
        <taxon>Bacteria</taxon>
        <taxon>Pseudomonadati</taxon>
        <taxon>Planctomycetota</taxon>
        <taxon>Planctomycetia</taxon>
        <taxon>Pirellulales</taxon>
        <taxon>Pirellulaceae</taxon>
        <taxon>Rosistilla</taxon>
    </lineage>
</organism>
<dbReference type="KEGG" id="rcf:Poly24_54880"/>
<evidence type="ECO:0000313" key="2">
    <source>
        <dbReference type="Proteomes" id="UP000315082"/>
    </source>
</evidence>
<evidence type="ECO:0000313" key="1">
    <source>
        <dbReference type="EMBL" id="QDV71748.1"/>
    </source>
</evidence>
<accession>A0A518K1Q3</accession>
<sequence length="57" mass="6415">MITRDSARDFPMRKADRQQLADLLTLLVGKTPIQATFLAPHAPELEHSMGGRFTYSN</sequence>
<name>A0A518K1Q3_9BACT</name>
<keyword evidence="2" id="KW-1185">Reference proteome</keyword>
<dbReference type="EMBL" id="CP036348">
    <property type="protein sequence ID" value="QDV71748.1"/>
    <property type="molecule type" value="Genomic_DNA"/>
</dbReference>
<dbReference type="AlphaFoldDB" id="A0A518K1Q3"/>
<gene>
    <name evidence="1" type="ORF">Poly24_54880</name>
</gene>
<reference evidence="1 2" key="1">
    <citation type="submission" date="2019-02" db="EMBL/GenBank/DDBJ databases">
        <title>Deep-cultivation of Planctomycetes and their phenomic and genomic characterization uncovers novel biology.</title>
        <authorList>
            <person name="Wiegand S."/>
            <person name="Jogler M."/>
            <person name="Boedeker C."/>
            <person name="Pinto D."/>
            <person name="Vollmers J."/>
            <person name="Rivas-Marin E."/>
            <person name="Kohn T."/>
            <person name="Peeters S.H."/>
            <person name="Heuer A."/>
            <person name="Rast P."/>
            <person name="Oberbeckmann S."/>
            <person name="Bunk B."/>
            <person name="Jeske O."/>
            <person name="Meyerdierks A."/>
            <person name="Storesund J.E."/>
            <person name="Kallscheuer N."/>
            <person name="Luecker S."/>
            <person name="Lage O.M."/>
            <person name="Pohl T."/>
            <person name="Merkel B.J."/>
            <person name="Hornburger P."/>
            <person name="Mueller R.-W."/>
            <person name="Bruemmer F."/>
            <person name="Labrenz M."/>
            <person name="Spormann A.M."/>
            <person name="Op den Camp H."/>
            <person name="Overmann J."/>
            <person name="Amann R."/>
            <person name="Jetten M.S.M."/>
            <person name="Mascher T."/>
            <person name="Medema M.H."/>
            <person name="Devos D.P."/>
            <person name="Kaster A.-K."/>
            <person name="Ovreas L."/>
            <person name="Rohde M."/>
            <person name="Galperin M.Y."/>
            <person name="Jogler C."/>
        </authorList>
    </citation>
    <scope>NUCLEOTIDE SEQUENCE [LARGE SCALE GENOMIC DNA]</scope>
    <source>
        <strain evidence="1 2">Poly24</strain>
    </source>
</reference>
<protein>
    <submittedName>
        <fullName evidence="1">Uncharacterized protein</fullName>
    </submittedName>
</protein>
<proteinExistence type="predicted"/>